<evidence type="ECO:0000313" key="2">
    <source>
        <dbReference type="EMBL" id="CAL8080679.1"/>
    </source>
</evidence>
<dbReference type="Proteomes" id="UP001642540">
    <property type="component" value="Unassembled WGS sequence"/>
</dbReference>
<feature type="transmembrane region" description="Helical" evidence="1">
    <location>
        <begin position="147"/>
        <end position="169"/>
    </location>
</feature>
<keyword evidence="1" id="KW-1133">Transmembrane helix</keyword>
<evidence type="ECO:0000313" key="3">
    <source>
        <dbReference type="Proteomes" id="UP001642540"/>
    </source>
</evidence>
<protein>
    <submittedName>
        <fullName evidence="2">Uncharacterized protein</fullName>
    </submittedName>
</protein>
<keyword evidence="3" id="KW-1185">Reference proteome</keyword>
<keyword evidence="1" id="KW-0812">Transmembrane</keyword>
<dbReference type="EMBL" id="CAXLJM020000014">
    <property type="protein sequence ID" value="CAL8080679.1"/>
    <property type="molecule type" value="Genomic_DNA"/>
</dbReference>
<accession>A0ABP1PYL3</accession>
<organism evidence="2 3">
    <name type="scientific">Orchesella dallaii</name>
    <dbReference type="NCBI Taxonomy" id="48710"/>
    <lineage>
        <taxon>Eukaryota</taxon>
        <taxon>Metazoa</taxon>
        <taxon>Ecdysozoa</taxon>
        <taxon>Arthropoda</taxon>
        <taxon>Hexapoda</taxon>
        <taxon>Collembola</taxon>
        <taxon>Entomobryomorpha</taxon>
        <taxon>Entomobryoidea</taxon>
        <taxon>Orchesellidae</taxon>
        <taxon>Orchesellinae</taxon>
        <taxon>Orchesella</taxon>
    </lineage>
</organism>
<feature type="transmembrane region" description="Helical" evidence="1">
    <location>
        <begin position="12"/>
        <end position="32"/>
    </location>
</feature>
<sequence>MPGHRSEYLRLLTFIGILFAITITCSGGETLVNRLKAGEHESTFQKQQIHVSFNENSTALRTKALEKTSSKCKGKSMKSCREGMKKVGKLRNRTEGKGKVAVAFQSRQLQLQLPQAHHNSVSYDKSEYLPVPYGPNGYEDVSEARSWLAIPLFFIFSIIQFKIMAAIFLALFGPLILFIFIVQAFFVKLTLVLMGLMIM</sequence>
<gene>
    <name evidence="2" type="ORF">ODALV1_LOCUS4707</name>
</gene>
<comment type="caution">
    <text evidence="2">The sequence shown here is derived from an EMBL/GenBank/DDBJ whole genome shotgun (WGS) entry which is preliminary data.</text>
</comment>
<name>A0ABP1PYL3_9HEXA</name>
<proteinExistence type="predicted"/>
<evidence type="ECO:0000256" key="1">
    <source>
        <dbReference type="SAM" id="Phobius"/>
    </source>
</evidence>
<feature type="transmembrane region" description="Helical" evidence="1">
    <location>
        <begin position="175"/>
        <end position="198"/>
    </location>
</feature>
<reference evidence="2 3" key="1">
    <citation type="submission" date="2024-08" db="EMBL/GenBank/DDBJ databases">
        <authorList>
            <person name="Cucini C."/>
            <person name="Frati F."/>
        </authorList>
    </citation>
    <scope>NUCLEOTIDE SEQUENCE [LARGE SCALE GENOMIC DNA]</scope>
</reference>
<keyword evidence="1" id="KW-0472">Membrane</keyword>